<reference evidence="13 14" key="1">
    <citation type="submission" date="2020-08" db="EMBL/GenBank/DDBJ databases">
        <title>Genomic Encyclopedia of Type Strains, Phase IV (KMG-IV): sequencing the most valuable type-strain genomes for metagenomic binning, comparative biology and taxonomic classification.</title>
        <authorList>
            <person name="Goeker M."/>
        </authorList>
    </citation>
    <scope>NUCLEOTIDE SEQUENCE [LARGE SCALE GENOMIC DNA]</scope>
    <source>
        <strain evidence="13 14">DSM 102850</strain>
    </source>
</reference>
<sequence>MTTAVIGAAGYLGTQMLLCLQDEGRPAVGIDVSGALVPALSTVPFVLVGRDDPTRLATALTEHGVTQIVHFAGGSGAVDLSVSDPLAEYEDTLIRTLTATRAAVEAGVDRLVFSSTASVYGVPDRMPIAEETALRPISPFGAAMGMAERVVADASRAAGIRVATLRYFNVAGADPALRAGETGRPRHLIRAAAQVSVGTRKEPLRIYGDDYETPDGTPIRDFLHVADMAEAHLAALDYLCEGGRSVVLNCGYGEGASVREVVSAVARVTGRALPTVVAPRRAGDPPQLIADDAKVRSTLRWTPRFNDLDLIVRSAIDWEAAQEDAPGRQAAE</sequence>
<name>A0A840I1J8_9PROT</name>
<accession>A0A840I1J8</accession>
<gene>
    <name evidence="13" type="ORF">GGQ59_000725</name>
</gene>
<proteinExistence type="inferred from homology"/>
<dbReference type="InterPro" id="IPR001509">
    <property type="entry name" value="Epimerase_deHydtase"/>
</dbReference>
<evidence type="ECO:0000259" key="12">
    <source>
        <dbReference type="Pfam" id="PF01370"/>
    </source>
</evidence>
<evidence type="ECO:0000256" key="6">
    <source>
        <dbReference type="ARBA" id="ARBA00018569"/>
    </source>
</evidence>
<dbReference type="Pfam" id="PF01370">
    <property type="entry name" value="Epimerase"/>
    <property type="match status" value="1"/>
</dbReference>
<keyword evidence="9" id="KW-0119">Carbohydrate metabolism</keyword>
<feature type="domain" description="NAD-dependent epimerase/dehydratase" evidence="12">
    <location>
        <begin position="5"/>
        <end position="251"/>
    </location>
</feature>
<dbReference type="AlphaFoldDB" id="A0A840I1J8"/>
<comment type="similarity">
    <text evidence="4">Belongs to the NAD(P)-dependent epimerase/dehydratase family.</text>
</comment>
<evidence type="ECO:0000256" key="3">
    <source>
        <dbReference type="ARBA" id="ARBA00004947"/>
    </source>
</evidence>
<evidence type="ECO:0000256" key="7">
    <source>
        <dbReference type="ARBA" id="ARBA00023027"/>
    </source>
</evidence>
<comment type="pathway">
    <text evidence="3">Carbohydrate metabolism; galactose metabolism.</text>
</comment>
<dbReference type="InterPro" id="IPR005886">
    <property type="entry name" value="UDP_G4E"/>
</dbReference>
<comment type="catalytic activity">
    <reaction evidence="1">
        <text>UDP-alpha-D-glucose = UDP-alpha-D-galactose</text>
        <dbReference type="Rhea" id="RHEA:22168"/>
        <dbReference type="ChEBI" id="CHEBI:58885"/>
        <dbReference type="ChEBI" id="CHEBI:66914"/>
        <dbReference type="EC" id="5.1.3.2"/>
    </reaction>
</comment>
<dbReference type="PANTHER" id="PTHR43725:SF53">
    <property type="entry name" value="UDP-ARABINOSE 4-EPIMERASE 1"/>
    <property type="match status" value="1"/>
</dbReference>
<dbReference type="GO" id="GO:0003978">
    <property type="term" value="F:UDP-glucose 4-epimerase activity"/>
    <property type="evidence" value="ECO:0007669"/>
    <property type="project" value="UniProtKB-EC"/>
</dbReference>
<dbReference type="Gene3D" id="3.40.50.720">
    <property type="entry name" value="NAD(P)-binding Rossmann-like Domain"/>
    <property type="match status" value="1"/>
</dbReference>
<dbReference type="Proteomes" id="UP000563524">
    <property type="component" value="Unassembled WGS sequence"/>
</dbReference>
<evidence type="ECO:0000256" key="11">
    <source>
        <dbReference type="ARBA" id="ARBA00033067"/>
    </source>
</evidence>
<dbReference type="PANTHER" id="PTHR43725">
    <property type="entry name" value="UDP-GLUCOSE 4-EPIMERASE"/>
    <property type="match status" value="1"/>
</dbReference>
<evidence type="ECO:0000256" key="1">
    <source>
        <dbReference type="ARBA" id="ARBA00000083"/>
    </source>
</evidence>
<evidence type="ECO:0000256" key="8">
    <source>
        <dbReference type="ARBA" id="ARBA00023235"/>
    </source>
</evidence>
<dbReference type="InterPro" id="IPR036291">
    <property type="entry name" value="NAD(P)-bd_dom_sf"/>
</dbReference>
<dbReference type="UniPathway" id="UPA00214"/>
<evidence type="ECO:0000256" key="4">
    <source>
        <dbReference type="ARBA" id="ARBA00007637"/>
    </source>
</evidence>
<dbReference type="SUPFAM" id="SSF51735">
    <property type="entry name" value="NAD(P)-binding Rossmann-fold domains"/>
    <property type="match status" value="1"/>
</dbReference>
<evidence type="ECO:0000256" key="10">
    <source>
        <dbReference type="ARBA" id="ARBA00031367"/>
    </source>
</evidence>
<organism evidence="13 14">
    <name type="scientific">Parvularcula dongshanensis</name>
    <dbReference type="NCBI Taxonomy" id="1173995"/>
    <lineage>
        <taxon>Bacteria</taxon>
        <taxon>Pseudomonadati</taxon>
        <taxon>Pseudomonadota</taxon>
        <taxon>Alphaproteobacteria</taxon>
        <taxon>Parvularculales</taxon>
        <taxon>Parvularculaceae</taxon>
        <taxon>Parvularcula</taxon>
    </lineage>
</organism>
<protein>
    <recommendedName>
        <fullName evidence="6">UDP-glucose 4-epimerase</fullName>
        <ecNumber evidence="5">5.1.3.2</ecNumber>
    </recommendedName>
    <alternativeName>
        <fullName evidence="11">Galactowaldenase</fullName>
    </alternativeName>
    <alternativeName>
        <fullName evidence="10">UDP-galactose 4-epimerase</fullName>
    </alternativeName>
</protein>
<keyword evidence="14" id="KW-1185">Reference proteome</keyword>
<dbReference type="RefSeq" id="WP_183815884.1">
    <property type="nucleotide sequence ID" value="NZ_JACHOB010000001.1"/>
</dbReference>
<evidence type="ECO:0000256" key="9">
    <source>
        <dbReference type="ARBA" id="ARBA00023277"/>
    </source>
</evidence>
<dbReference type="Gene3D" id="3.90.25.10">
    <property type="entry name" value="UDP-galactose 4-epimerase, domain 1"/>
    <property type="match status" value="1"/>
</dbReference>
<dbReference type="EC" id="5.1.3.2" evidence="5"/>
<dbReference type="GO" id="GO:0033499">
    <property type="term" value="P:galactose catabolic process via UDP-galactose, Leloir pathway"/>
    <property type="evidence" value="ECO:0007669"/>
    <property type="project" value="TreeGrafter"/>
</dbReference>
<dbReference type="NCBIfam" id="TIGR01179">
    <property type="entry name" value="galE"/>
    <property type="match status" value="1"/>
</dbReference>
<evidence type="ECO:0000313" key="14">
    <source>
        <dbReference type="Proteomes" id="UP000563524"/>
    </source>
</evidence>
<keyword evidence="8 13" id="KW-0413">Isomerase</keyword>
<evidence type="ECO:0000313" key="13">
    <source>
        <dbReference type="EMBL" id="MBB4658225.1"/>
    </source>
</evidence>
<comment type="caution">
    <text evidence="13">The sequence shown here is derived from an EMBL/GenBank/DDBJ whole genome shotgun (WGS) entry which is preliminary data.</text>
</comment>
<dbReference type="EMBL" id="JACHOB010000001">
    <property type="protein sequence ID" value="MBB4658225.1"/>
    <property type="molecule type" value="Genomic_DNA"/>
</dbReference>
<evidence type="ECO:0000256" key="5">
    <source>
        <dbReference type="ARBA" id="ARBA00013189"/>
    </source>
</evidence>
<keyword evidence="7" id="KW-0520">NAD</keyword>
<comment type="cofactor">
    <cofactor evidence="2">
        <name>NAD(+)</name>
        <dbReference type="ChEBI" id="CHEBI:57540"/>
    </cofactor>
</comment>
<evidence type="ECO:0000256" key="2">
    <source>
        <dbReference type="ARBA" id="ARBA00001911"/>
    </source>
</evidence>